<feature type="transmembrane region" description="Helical" evidence="10">
    <location>
        <begin position="717"/>
        <end position="735"/>
    </location>
</feature>
<feature type="region of interest" description="Disordered" evidence="9">
    <location>
        <begin position="542"/>
        <end position="590"/>
    </location>
</feature>
<comment type="caution">
    <text evidence="12">The sequence shown here is derived from an EMBL/GenBank/DDBJ whole genome shotgun (WGS) entry which is preliminary data.</text>
</comment>
<dbReference type="GO" id="GO:0006890">
    <property type="term" value="P:retrograde vesicle-mediated transport, Golgi to endoplasmic reticulum"/>
    <property type="evidence" value="ECO:0007669"/>
    <property type="project" value="TreeGrafter"/>
</dbReference>
<dbReference type="Gene3D" id="1.20.1280.50">
    <property type="match status" value="1"/>
</dbReference>
<evidence type="ECO:0000256" key="7">
    <source>
        <dbReference type="ARBA" id="ARBA00023054"/>
    </source>
</evidence>
<dbReference type="GO" id="GO:0031201">
    <property type="term" value="C:SNARE complex"/>
    <property type="evidence" value="ECO:0007669"/>
    <property type="project" value="TreeGrafter"/>
</dbReference>
<feature type="domain" description="T-SNARE coiled-coil homology" evidence="11">
    <location>
        <begin position="646"/>
        <end position="708"/>
    </location>
</feature>
<feature type="compositionally biased region" description="Basic and acidic residues" evidence="9">
    <location>
        <begin position="544"/>
        <end position="558"/>
    </location>
</feature>
<dbReference type="FunFam" id="1.20.5.110:FF:000069">
    <property type="entry name" value="Related to syntaxin 18"/>
    <property type="match status" value="1"/>
</dbReference>
<reference evidence="12 13" key="1">
    <citation type="journal article" date="2018" name="Evol. Lett.">
        <title>Horizontal gene cluster transfer increased hallucinogenic mushroom diversity.</title>
        <authorList>
            <person name="Reynolds H.T."/>
            <person name="Vijayakumar V."/>
            <person name="Gluck-Thaler E."/>
            <person name="Korotkin H.B."/>
            <person name="Matheny P.B."/>
            <person name="Slot J.C."/>
        </authorList>
    </citation>
    <scope>NUCLEOTIDE SEQUENCE [LARGE SCALE GENOMIC DNA]</scope>
    <source>
        <strain evidence="12 13">2629</strain>
    </source>
</reference>
<keyword evidence="7" id="KW-0175">Coiled coil</keyword>
<evidence type="ECO:0000256" key="9">
    <source>
        <dbReference type="SAM" id="MobiDB-lite"/>
    </source>
</evidence>
<dbReference type="Pfam" id="PF12937">
    <property type="entry name" value="F-box-like"/>
    <property type="match status" value="1"/>
</dbReference>
<dbReference type="InterPro" id="IPR032675">
    <property type="entry name" value="LRR_dom_sf"/>
</dbReference>
<dbReference type="InterPro" id="IPR036047">
    <property type="entry name" value="F-box-like_dom_sf"/>
</dbReference>
<keyword evidence="5" id="KW-0653">Protein transport</keyword>
<keyword evidence="3" id="KW-0813">Transport</keyword>
<dbReference type="PANTHER" id="PTHR15959">
    <property type="entry name" value="SYNTAXIN-18"/>
    <property type="match status" value="1"/>
</dbReference>
<evidence type="ECO:0000313" key="12">
    <source>
        <dbReference type="EMBL" id="PPQ64713.1"/>
    </source>
</evidence>
<dbReference type="OrthoDB" id="3063971at2759"/>
<dbReference type="AlphaFoldDB" id="A0A409VCB1"/>
<accession>A0A409VCB1</accession>
<evidence type="ECO:0000256" key="8">
    <source>
        <dbReference type="ARBA" id="ARBA00023136"/>
    </source>
</evidence>
<evidence type="ECO:0000256" key="5">
    <source>
        <dbReference type="ARBA" id="ARBA00022927"/>
    </source>
</evidence>
<dbReference type="Proteomes" id="UP000284842">
    <property type="component" value="Unassembled WGS sequence"/>
</dbReference>
<sequence length="736" mass="82672">MASKHTLLSLSETEVADVLQHIDEYEQANYRLELEVEAHMRTIRQLRHKKEQNDLVIRRYKGMIGLATRLPPEIMAYIFEMCVADGWTRTPLVVSHVCSAWRKAALTPSVWSHVYVNIDLSREPYDRAQLWLERSQQMSLDVTIEVVNESIWMRNVIDLLASHAHRWRSLTIRSFYLISANDILGDIGPKAMEHLSQVNISVSEEFSNAQGLNPEESQILNLPITFANAPNLKTLLLKRNILPTADLIPSSVQALTLQLTSVGVTSQQSIGAILQLLEGLPQLVQLTIEVPVSQTQIFTLDVVTPQLVDLPDVQALTIAGSNDIFSLLGHIRTPSLQHLHLRSYLEEVQPDQNAAYIRQFLANSAAPITVLEIRDMTLSPESYNSLFQHLKSLKELHLHDSDIIDSALNQLHGEDAFCPNLDTMDFRWCGRLTGRGLVDLVKGRTSAGSHIKSVTVLNCAHVKEEDILELASMTTCRLRHFGSTDICGRAELVASKVNPLTRLLPARLRQDESTLSSDVLAAHHAGITWYLSRRLTEASQTQKELQEERIKRQLERTRSLGSNAAQEAMSMSTRQAPVQSQSNSQRGPGSWFESTIAATIGVTSSYGTPRKSYTPIPQELSEDEDDDFELTASQIMQFETENAHILKSVQDTLESVQQAESRLTDISALQMELVTHLTRQTELTDQLYEDALATTSTVEKGNEQLKEAKRRAKDGRLFVLVFLIGASFSLLFLHYY</sequence>
<dbReference type="STRING" id="181874.A0A409VCB1"/>
<comment type="similarity">
    <text evidence="2">Belongs to the syntaxin family.</text>
</comment>
<dbReference type="EMBL" id="NHTK01006083">
    <property type="protein sequence ID" value="PPQ64713.1"/>
    <property type="molecule type" value="Genomic_DNA"/>
</dbReference>
<dbReference type="InterPro" id="IPR000727">
    <property type="entry name" value="T_SNARE_dom"/>
</dbReference>
<dbReference type="GO" id="GO:0015031">
    <property type="term" value="P:protein transport"/>
    <property type="evidence" value="ECO:0007669"/>
    <property type="project" value="UniProtKB-KW"/>
</dbReference>
<dbReference type="SUPFAM" id="SSF81383">
    <property type="entry name" value="F-box domain"/>
    <property type="match status" value="1"/>
</dbReference>
<comment type="subcellular location">
    <subcellularLocation>
        <location evidence="1">Membrane</location>
        <topology evidence="1">Single-pass type IV membrane protein</topology>
    </subcellularLocation>
</comment>
<feature type="compositionally biased region" description="Polar residues" evidence="9">
    <location>
        <begin position="559"/>
        <end position="590"/>
    </location>
</feature>
<evidence type="ECO:0000256" key="1">
    <source>
        <dbReference type="ARBA" id="ARBA00004211"/>
    </source>
</evidence>
<dbReference type="InterPro" id="IPR006553">
    <property type="entry name" value="Leu-rich_rpt_Cys-con_subtyp"/>
</dbReference>
<dbReference type="Gene3D" id="1.20.5.110">
    <property type="match status" value="1"/>
</dbReference>
<keyword evidence="6 10" id="KW-1133">Transmembrane helix</keyword>
<protein>
    <recommendedName>
        <fullName evidence="11">t-SNARE coiled-coil homology domain-containing protein</fullName>
    </recommendedName>
</protein>
<proteinExistence type="inferred from homology"/>
<evidence type="ECO:0000259" key="11">
    <source>
        <dbReference type="PROSITE" id="PS50192"/>
    </source>
</evidence>
<evidence type="ECO:0000256" key="3">
    <source>
        <dbReference type="ARBA" id="ARBA00022448"/>
    </source>
</evidence>
<keyword evidence="4 10" id="KW-0812">Transmembrane</keyword>
<dbReference type="InParanoid" id="A0A409VCB1"/>
<dbReference type="PROSITE" id="PS50192">
    <property type="entry name" value="T_SNARE"/>
    <property type="match status" value="1"/>
</dbReference>
<dbReference type="PANTHER" id="PTHR15959:SF0">
    <property type="entry name" value="SYNTAXIN-18"/>
    <property type="match status" value="1"/>
</dbReference>
<name>A0A409VCB1_9AGAR</name>
<organism evidence="12 13">
    <name type="scientific">Panaeolus cyanescens</name>
    <dbReference type="NCBI Taxonomy" id="181874"/>
    <lineage>
        <taxon>Eukaryota</taxon>
        <taxon>Fungi</taxon>
        <taxon>Dikarya</taxon>
        <taxon>Basidiomycota</taxon>
        <taxon>Agaricomycotina</taxon>
        <taxon>Agaricomycetes</taxon>
        <taxon>Agaricomycetidae</taxon>
        <taxon>Agaricales</taxon>
        <taxon>Agaricineae</taxon>
        <taxon>Galeropsidaceae</taxon>
        <taxon>Panaeolus</taxon>
    </lineage>
</organism>
<dbReference type="SUPFAM" id="SSF52047">
    <property type="entry name" value="RNI-like"/>
    <property type="match status" value="1"/>
</dbReference>
<keyword evidence="13" id="KW-1185">Reference proteome</keyword>
<dbReference type="SMART" id="SM00367">
    <property type="entry name" value="LRR_CC"/>
    <property type="match status" value="2"/>
</dbReference>
<evidence type="ECO:0000256" key="2">
    <source>
        <dbReference type="ARBA" id="ARBA00009063"/>
    </source>
</evidence>
<gene>
    <name evidence="12" type="ORF">CVT24_008340</name>
</gene>
<dbReference type="InterPro" id="IPR001810">
    <property type="entry name" value="F-box_dom"/>
</dbReference>
<dbReference type="Gene3D" id="3.80.10.10">
    <property type="entry name" value="Ribonuclease Inhibitor"/>
    <property type="match status" value="1"/>
</dbReference>
<dbReference type="GO" id="GO:0005783">
    <property type="term" value="C:endoplasmic reticulum"/>
    <property type="evidence" value="ECO:0007669"/>
    <property type="project" value="TreeGrafter"/>
</dbReference>
<evidence type="ECO:0000256" key="6">
    <source>
        <dbReference type="ARBA" id="ARBA00022989"/>
    </source>
</evidence>
<evidence type="ECO:0000256" key="4">
    <source>
        <dbReference type="ARBA" id="ARBA00022692"/>
    </source>
</evidence>
<keyword evidence="8 10" id="KW-0472">Membrane</keyword>
<evidence type="ECO:0000256" key="10">
    <source>
        <dbReference type="SAM" id="Phobius"/>
    </source>
</evidence>
<evidence type="ECO:0000313" key="13">
    <source>
        <dbReference type="Proteomes" id="UP000284842"/>
    </source>
</evidence>